<reference evidence="3" key="3">
    <citation type="submission" date="2025-09" db="UniProtKB">
        <authorList>
            <consortium name="Ensembl"/>
        </authorList>
    </citation>
    <scope>IDENTIFICATION</scope>
</reference>
<dbReference type="InParanoid" id="H2ZNA4"/>
<keyword evidence="4" id="KW-1185">Reference proteome</keyword>
<accession>H2ZNA4</accession>
<reference evidence="4" key="1">
    <citation type="submission" date="2003-08" db="EMBL/GenBank/DDBJ databases">
        <authorList>
            <person name="Birren B."/>
            <person name="Nusbaum C."/>
            <person name="Abebe A."/>
            <person name="Abouelleil A."/>
            <person name="Adekoya E."/>
            <person name="Ait-zahra M."/>
            <person name="Allen N."/>
            <person name="Allen T."/>
            <person name="An P."/>
            <person name="Anderson M."/>
            <person name="Anderson S."/>
            <person name="Arachchi H."/>
            <person name="Armbruster J."/>
            <person name="Bachantsang P."/>
            <person name="Baldwin J."/>
            <person name="Barry A."/>
            <person name="Bayul T."/>
            <person name="Blitshsteyn B."/>
            <person name="Bloom T."/>
            <person name="Blye J."/>
            <person name="Boguslavskiy L."/>
            <person name="Borowsky M."/>
            <person name="Boukhgalter B."/>
            <person name="Brunache A."/>
            <person name="Butler J."/>
            <person name="Calixte N."/>
            <person name="Calvo S."/>
            <person name="Camarata J."/>
            <person name="Campo K."/>
            <person name="Chang J."/>
            <person name="Cheshatsang Y."/>
            <person name="Citroen M."/>
            <person name="Collymore A."/>
            <person name="Considine T."/>
            <person name="Cook A."/>
            <person name="Cooke P."/>
            <person name="Corum B."/>
            <person name="Cuomo C."/>
            <person name="David R."/>
            <person name="Dawoe T."/>
            <person name="Degray S."/>
            <person name="Dodge S."/>
            <person name="Dooley K."/>
            <person name="Dorje P."/>
            <person name="Dorjee K."/>
            <person name="Dorris L."/>
            <person name="Duffey N."/>
            <person name="Dupes A."/>
            <person name="Elkins T."/>
            <person name="Engels R."/>
            <person name="Erickson J."/>
            <person name="Farina A."/>
            <person name="Faro S."/>
            <person name="Ferreira P."/>
            <person name="Fischer H."/>
            <person name="Fitzgerald M."/>
            <person name="Foley K."/>
            <person name="Gage D."/>
            <person name="Galagan J."/>
            <person name="Gearin G."/>
            <person name="Gnerre S."/>
            <person name="Gnirke A."/>
            <person name="Goyette A."/>
            <person name="Graham J."/>
            <person name="Grandbois E."/>
            <person name="Gyaltsen K."/>
            <person name="Hafez N."/>
            <person name="Hagopian D."/>
            <person name="Hagos B."/>
            <person name="Hall J."/>
            <person name="Hatcher B."/>
            <person name="Heller A."/>
            <person name="Higgins H."/>
            <person name="Honan T."/>
            <person name="Horn A."/>
            <person name="Houde N."/>
            <person name="Hughes L."/>
            <person name="Hulme W."/>
            <person name="Husby E."/>
            <person name="Iliev I."/>
            <person name="Jaffe D."/>
            <person name="Jones C."/>
            <person name="Kamal M."/>
            <person name="Kamat A."/>
            <person name="Kamvysselis M."/>
            <person name="Karlsson E."/>
            <person name="Kells C."/>
            <person name="Kieu A."/>
            <person name="Kisner P."/>
            <person name="Kodira C."/>
            <person name="Kulbokas E."/>
            <person name="Labutti K."/>
            <person name="Lama D."/>
            <person name="Landers T."/>
            <person name="Leger J."/>
            <person name="Levine S."/>
            <person name="Lewis D."/>
            <person name="Lewis T."/>
            <person name="Lindblad-toh K."/>
            <person name="Liu X."/>
            <person name="Lokyitsang T."/>
            <person name="Lokyitsang Y."/>
            <person name="Lucien O."/>
            <person name="Lui A."/>
            <person name="Ma L.J."/>
            <person name="Mabbitt R."/>
            <person name="Macdonald J."/>
            <person name="Maclean C."/>
            <person name="Major J."/>
            <person name="Manning J."/>
            <person name="Marabella R."/>
            <person name="Maru K."/>
            <person name="Matthews C."/>
            <person name="Mauceli E."/>
            <person name="Mccarthy M."/>
            <person name="Mcdonough S."/>
            <person name="Mcghee T."/>
            <person name="Meldrim J."/>
            <person name="Meneus L."/>
            <person name="Mesirov J."/>
            <person name="Mihalev A."/>
            <person name="Mihova T."/>
            <person name="Mikkelsen T."/>
            <person name="Mlenga V."/>
            <person name="Moru K."/>
            <person name="Mozes J."/>
            <person name="Mulrain L."/>
            <person name="Munson G."/>
            <person name="Naylor J."/>
            <person name="Newes C."/>
            <person name="Nguyen C."/>
            <person name="Nguyen N."/>
            <person name="Nguyen T."/>
            <person name="Nicol R."/>
            <person name="Nielsen C."/>
            <person name="Nizzari M."/>
            <person name="Norbu C."/>
            <person name="Norbu N."/>
            <person name="O'donnell P."/>
            <person name="Okoawo O."/>
            <person name="O'leary S."/>
            <person name="Omotosho B."/>
            <person name="O'neill K."/>
            <person name="Osman S."/>
            <person name="Parker S."/>
            <person name="Perrin D."/>
            <person name="Phunkhang P."/>
            <person name="Piqani B."/>
            <person name="Purcell S."/>
            <person name="Rachupka T."/>
            <person name="Ramasamy U."/>
            <person name="Rameau R."/>
            <person name="Ray V."/>
            <person name="Raymond C."/>
            <person name="Retta R."/>
            <person name="Richardson S."/>
            <person name="Rise C."/>
            <person name="Rodriguez J."/>
            <person name="Rogers J."/>
            <person name="Rogov P."/>
            <person name="Rutman M."/>
            <person name="Schupbach R."/>
            <person name="Seaman C."/>
            <person name="Settipalli S."/>
            <person name="Sharpe T."/>
            <person name="Sheridan J."/>
            <person name="Sherpa N."/>
            <person name="Shi J."/>
            <person name="Smirnov S."/>
            <person name="Smith C."/>
            <person name="Sougnez C."/>
            <person name="Spencer B."/>
            <person name="Stalker J."/>
            <person name="Stange-thomann N."/>
            <person name="Stavropoulos S."/>
            <person name="Stetson K."/>
            <person name="Stone C."/>
            <person name="Stone S."/>
            <person name="Stubbs M."/>
            <person name="Talamas J."/>
            <person name="Tchuinga P."/>
            <person name="Tenzing P."/>
            <person name="Tesfaye S."/>
            <person name="Theodore J."/>
            <person name="Thoulutsang Y."/>
            <person name="Topham K."/>
            <person name="Towey S."/>
            <person name="Tsamla T."/>
            <person name="Tsomo N."/>
            <person name="Vallee D."/>
            <person name="Vassiliev H."/>
            <person name="Venkataraman V."/>
            <person name="Vinson J."/>
            <person name="Vo A."/>
            <person name="Wade C."/>
            <person name="Wang S."/>
            <person name="Wangchuk T."/>
            <person name="Wangdi T."/>
            <person name="Whittaker C."/>
            <person name="Wilkinson J."/>
            <person name="Wu Y."/>
            <person name="Wyman D."/>
            <person name="Yadav S."/>
            <person name="Yang S."/>
            <person name="Yang X."/>
            <person name="Yeager S."/>
            <person name="Yee E."/>
            <person name="Young G."/>
            <person name="Zainoun J."/>
            <person name="Zembeck L."/>
            <person name="Zimmer A."/>
            <person name="Zody M."/>
            <person name="Lander E."/>
        </authorList>
    </citation>
    <scope>NUCLEOTIDE SEQUENCE [LARGE SCALE GENOMIC DNA]</scope>
</reference>
<keyword evidence="2" id="KW-0812">Transmembrane</keyword>
<proteinExistence type="predicted"/>
<feature type="region of interest" description="Disordered" evidence="1">
    <location>
        <begin position="1"/>
        <end position="26"/>
    </location>
</feature>
<organism evidence="3 4">
    <name type="scientific">Ciona savignyi</name>
    <name type="common">Pacific transparent sea squirt</name>
    <dbReference type="NCBI Taxonomy" id="51511"/>
    <lineage>
        <taxon>Eukaryota</taxon>
        <taxon>Metazoa</taxon>
        <taxon>Chordata</taxon>
        <taxon>Tunicata</taxon>
        <taxon>Ascidiacea</taxon>
        <taxon>Phlebobranchia</taxon>
        <taxon>Cionidae</taxon>
        <taxon>Ciona</taxon>
    </lineage>
</organism>
<sequence>MAPNSTVSVTKPHIQPLPTHTSSSKGAKVGTAVGIVCLLLIVVMVLYWKQRNSSFIFRPLSERSNLTTRHDEISEEFPEVAGLNNPAYDSTAFSETYSSEPADIVTKFPTSGPLDGDQEQQALMDFREN</sequence>
<evidence type="ECO:0000256" key="2">
    <source>
        <dbReference type="SAM" id="Phobius"/>
    </source>
</evidence>
<evidence type="ECO:0000313" key="4">
    <source>
        <dbReference type="Proteomes" id="UP000007875"/>
    </source>
</evidence>
<protein>
    <submittedName>
        <fullName evidence="3">Uncharacterized protein</fullName>
    </submittedName>
</protein>
<dbReference type="AlphaFoldDB" id="H2ZNA4"/>
<name>H2ZNA4_CIOSA</name>
<evidence type="ECO:0000256" key="1">
    <source>
        <dbReference type="SAM" id="MobiDB-lite"/>
    </source>
</evidence>
<feature type="transmembrane region" description="Helical" evidence="2">
    <location>
        <begin position="29"/>
        <end position="48"/>
    </location>
</feature>
<dbReference type="Proteomes" id="UP000007875">
    <property type="component" value="Unassembled WGS sequence"/>
</dbReference>
<reference evidence="3" key="2">
    <citation type="submission" date="2025-08" db="UniProtKB">
        <authorList>
            <consortium name="Ensembl"/>
        </authorList>
    </citation>
    <scope>IDENTIFICATION</scope>
</reference>
<dbReference type="Ensembl" id="ENSCSAVT00000019277.1">
    <property type="protein sequence ID" value="ENSCSAVP00000019070.1"/>
    <property type="gene ID" value="ENSCSAVG00000011190.1"/>
</dbReference>
<keyword evidence="2" id="KW-1133">Transmembrane helix</keyword>
<keyword evidence="2" id="KW-0472">Membrane</keyword>
<dbReference type="HOGENOM" id="CLU_1948081_0_0_1"/>
<evidence type="ECO:0000313" key="3">
    <source>
        <dbReference type="Ensembl" id="ENSCSAVP00000019070.1"/>
    </source>
</evidence>